<feature type="signal peptide" evidence="2">
    <location>
        <begin position="1"/>
        <end position="21"/>
    </location>
</feature>
<sequence>MRSFGLVWLVVMMMAAMPATAQIRTVDPNDVIDGDLQQPQADPTSAGDAGGAAPSYEPAPPYGEPEDRTPTTAPATVEPEPQTAAPARNGNGAPVRGPDYVAPPEQAATQRQSASGPTAGDTTDAASTYGRDDLIGAAEGVFGKGAAGLADIIEDILKDQGQPNAYIAGREASGAFVVGLRYGSGIMHHRIEGSMPVYWTGPSVGFDVGGDAAKVFVLVYNLYDSQELYERFPAAEGRAYFVGGFSASYLRKGNVVLIPVRLGVGWRLGANIGYMKFSDHQKWFPF</sequence>
<dbReference type="InterPro" id="IPR008325">
    <property type="entry name" value="EipA-like"/>
</dbReference>
<keyword evidence="2" id="KW-0732">Signal</keyword>
<evidence type="ECO:0000256" key="1">
    <source>
        <dbReference type="SAM" id="MobiDB-lite"/>
    </source>
</evidence>
<feature type="compositionally biased region" description="Low complexity" evidence="1">
    <location>
        <begin position="70"/>
        <end position="87"/>
    </location>
</feature>
<proteinExistence type="predicted"/>
<evidence type="ECO:0000313" key="3">
    <source>
        <dbReference type="EMBL" id="WNO53533.1"/>
    </source>
</evidence>
<protein>
    <submittedName>
        <fullName evidence="3">EipA family protein</fullName>
    </submittedName>
</protein>
<evidence type="ECO:0000313" key="4">
    <source>
        <dbReference type="Proteomes" id="UP001302249"/>
    </source>
</evidence>
<evidence type="ECO:0000256" key="2">
    <source>
        <dbReference type="SAM" id="SignalP"/>
    </source>
</evidence>
<dbReference type="EMBL" id="CP135076">
    <property type="protein sequence ID" value="WNO53533.1"/>
    <property type="molecule type" value="Genomic_DNA"/>
</dbReference>
<dbReference type="Proteomes" id="UP001302249">
    <property type="component" value="Chromosome"/>
</dbReference>
<feature type="region of interest" description="Disordered" evidence="1">
    <location>
        <begin position="30"/>
        <end position="127"/>
    </location>
</feature>
<gene>
    <name evidence="3" type="ORF">RPR59_13990</name>
</gene>
<feature type="chain" id="PRO_5045623742" evidence="2">
    <location>
        <begin position="22"/>
        <end position="286"/>
    </location>
</feature>
<dbReference type="Pfam" id="PF06577">
    <property type="entry name" value="EipA"/>
    <property type="match status" value="1"/>
</dbReference>
<feature type="compositionally biased region" description="Polar residues" evidence="1">
    <location>
        <begin position="107"/>
        <end position="126"/>
    </location>
</feature>
<reference evidence="3 4" key="1">
    <citation type="submission" date="2023-09" db="EMBL/GenBank/DDBJ databases">
        <authorList>
            <person name="Rey-Velasco X."/>
        </authorList>
    </citation>
    <scope>NUCLEOTIDE SEQUENCE [LARGE SCALE GENOMIC DNA]</scope>
    <source>
        <strain evidence="3 4">W311</strain>
    </source>
</reference>
<dbReference type="RefSeq" id="WP_313915059.1">
    <property type="nucleotide sequence ID" value="NZ_CP135076.1"/>
</dbReference>
<keyword evidence="4" id="KW-1185">Reference proteome</keyword>
<organism evidence="3 4">
    <name type="scientific">Stakelama saccharophila</name>
    <dbReference type="NCBI Taxonomy" id="3075605"/>
    <lineage>
        <taxon>Bacteria</taxon>
        <taxon>Pseudomonadati</taxon>
        <taxon>Pseudomonadota</taxon>
        <taxon>Alphaproteobacteria</taxon>
        <taxon>Sphingomonadales</taxon>
        <taxon>Sphingomonadaceae</taxon>
        <taxon>Stakelama</taxon>
    </lineage>
</organism>
<accession>A0ABZ0B821</accession>
<name>A0ABZ0B821_9SPHN</name>